<accession>X0XQP3</accession>
<feature type="non-terminal residue" evidence="1">
    <location>
        <position position="1"/>
    </location>
</feature>
<name>X0XQP3_9ZZZZ</name>
<comment type="caution">
    <text evidence="1">The sequence shown here is derived from an EMBL/GenBank/DDBJ whole genome shotgun (WGS) entry which is preliminary data.</text>
</comment>
<proteinExistence type="predicted"/>
<dbReference type="EMBL" id="BARS01043254">
    <property type="protein sequence ID" value="GAG37667.1"/>
    <property type="molecule type" value="Genomic_DNA"/>
</dbReference>
<organism evidence="1">
    <name type="scientific">marine sediment metagenome</name>
    <dbReference type="NCBI Taxonomy" id="412755"/>
    <lineage>
        <taxon>unclassified sequences</taxon>
        <taxon>metagenomes</taxon>
        <taxon>ecological metagenomes</taxon>
    </lineage>
</organism>
<protein>
    <submittedName>
        <fullName evidence="1">Uncharacterized protein</fullName>
    </submittedName>
</protein>
<gene>
    <name evidence="1" type="ORF">S01H1_65513</name>
</gene>
<reference evidence="1" key="1">
    <citation type="journal article" date="2014" name="Front. Microbiol.">
        <title>High frequency of phylogenetically diverse reductive dehalogenase-homologous genes in deep subseafloor sedimentary metagenomes.</title>
        <authorList>
            <person name="Kawai M."/>
            <person name="Futagami T."/>
            <person name="Toyoda A."/>
            <person name="Takaki Y."/>
            <person name="Nishi S."/>
            <person name="Hori S."/>
            <person name="Arai W."/>
            <person name="Tsubouchi T."/>
            <person name="Morono Y."/>
            <person name="Uchiyama I."/>
            <person name="Ito T."/>
            <person name="Fujiyama A."/>
            <person name="Inagaki F."/>
            <person name="Takami H."/>
        </authorList>
    </citation>
    <scope>NUCLEOTIDE SEQUENCE</scope>
    <source>
        <strain evidence="1">Expedition CK06-06</strain>
    </source>
</reference>
<evidence type="ECO:0000313" key="1">
    <source>
        <dbReference type="EMBL" id="GAG37667.1"/>
    </source>
</evidence>
<sequence length="92" mass="10286">LTIAQLSATEAGMRVPTLLPPIDQAAGPGQHIGVFVKDGETHGTVHERRGNVDERQIAAFCRERHFDVLFEFVVPQWAKTFLYARMAVVIQK</sequence>
<dbReference type="AlphaFoldDB" id="X0XQP3"/>